<dbReference type="GO" id="GO:0006457">
    <property type="term" value="P:protein folding"/>
    <property type="evidence" value="ECO:0007669"/>
    <property type="project" value="InterPro"/>
</dbReference>
<dbReference type="Pfam" id="PF01556">
    <property type="entry name" value="DnaJ_C"/>
    <property type="match status" value="1"/>
</dbReference>
<dbReference type="AlphaFoldDB" id="A0AAN9AMB4"/>
<dbReference type="InterPro" id="IPR002939">
    <property type="entry name" value="DnaJ_C"/>
</dbReference>
<evidence type="ECO:0000259" key="1">
    <source>
        <dbReference type="Pfam" id="PF01556"/>
    </source>
</evidence>
<dbReference type="PANTHER" id="PTHR44298:SF1">
    <property type="entry name" value="DNAJ HOMOLOG SUBFAMILY B MEMBER 11"/>
    <property type="match status" value="1"/>
</dbReference>
<accession>A0AAN9AMB4</accession>
<evidence type="ECO:0000313" key="2">
    <source>
        <dbReference type="EMBL" id="KAK7089466.1"/>
    </source>
</evidence>
<reference evidence="2 3" key="1">
    <citation type="submission" date="2024-02" db="EMBL/GenBank/DDBJ databases">
        <title>Chromosome-scale genome assembly of the rough periwinkle Littorina saxatilis.</title>
        <authorList>
            <person name="De Jode A."/>
            <person name="Faria R."/>
            <person name="Formenti G."/>
            <person name="Sims Y."/>
            <person name="Smith T.P."/>
            <person name="Tracey A."/>
            <person name="Wood J.M.D."/>
            <person name="Zagrodzka Z.B."/>
            <person name="Johannesson K."/>
            <person name="Butlin R.K."/>
            <person name="Leder E.H."/>
        </authorList>
    </citation>
    <scope>NUCLEOTIDE SEQUENCE [LARGE SCALE GENOMIC DNA]</scope>
    <source>
        <strain evidence="2">Snail1</strain>
        <tissue evidence="2">Muscle</tissue>
    </source>
</reference>
<dbReference type="SUPFAM" id="SSF49493">
    <property type="entry name" value="HSP40/DnaJ peptide-binding domain"/>
    <property type="match status" value="2"/>
</dbReference>
<feature type="domain" description="Chaperone DnaJ C-terminal" evidence="1">
    <location>
        <begin position="2"/>
        <end position="121"/>
    </location>
</feature>
<keyword evidence="3" id="KW-1185">Reference proteome</keyword>
<proteinExistence type="predicted"/>
<protein>
    <recommendedName>
        <fullName evidence="1">Chaperone DnaJ C-terminal domain-containing protein</fullName>
    </recommendedName>
</protein>
<organism evidence="2 3">
    <name type="scientific">Littorina saxatilis</name>
    <dbReference type="NCBI Taxonomy" id="31220"/>
    <lineage>
        <taxon>Eukaryota</taxon>
        <taxon>Metazoa</taxon>
        <taxon>Spiralia</taxon>
        <taxon>Lophotrochozoa</taxon>
        <taxon>Mollusca</taxon>
        <taxon>Gastropoda</taxon>
        <taxon>Caenogastropoda</taxon>
        <taxon>Littorinimorpha</taxon>
        <taxon>Littorinoidea</taxon>
        <taxon>Littorinidae</taxon>
        <taxon>Littorina</taxon>
    </lineage>
</organism>
<evidence type="ECO:0000313" key="3">
    <source>
        <dbReference type="Proteomes" id="UP001374579"/>
    </source>
</evidence>
<dbReference type="FunFam" id="2.60.260.20:FF:000013">
    <property type="entry name" value="DnaJ subfamily B member 11"/>
    <property type="match status" value="1"/>
</dbReference>
<dbReference type="GO" id="GO:0051082">
    <property type="term" value="F:unfolded protein binding"/>
    <property type="evidence" value="ECO:0007669"/>
    <property type="project" value="InterPro"/>
</dbReference>
<gene>
    <name evidence="2" type="ORF">V1264_024583</name>
</gene>
<dbReference type="EMBL" id="JBAMIC010001542">
    <property type="protein sequence ID" value="KAK7089466.1"/>
    <property type="molecule type" value="Genomic_DNA"/>
</dbReference>
<dbReference type="Proteomes" id="UP001374579">
    <property type="component" value="Unassembled WGS sequence"/>
</dbReference>
<dbReference type="PANTHER" id="PTHR44298">
    <property type="entry name" value="DNAJ HOMOLOG SUBFAMILY B MEMBER 11"/>
    <property type="match status" value="1"/>
</dbReference>
<dbReference type="GO" id="GO:0005783">
    <property type="term" value="C:endoplasmic reticulum"/>
    <property type="evidence" value="ECO:0007669"/>
    <property type="project" value="TreeGrafter"/>
</dbReference>
<dbReference type="CDD" id="cd10747">
    <property type="entry name" value="DnaJ_C"/>
    <property type="match status" value="1"/>
</dbReference>
<dbReference type="Gene3D" id="2.60.260.20">
    <property type="entry name" value="Urease metallochaperone UreE, N-terminal domain"/>
    <property type="match status" value="2"/>
</dbReference>
<sequence length="149" mass="17028">MLELEIEPGMRDGQEYPFVAEGEPHLDGEPGDLRFIIRQVKHPRFERKGDDLYANVTVSLQDALIGFEMDIAHLDGHKVHIVRDKITWPGARMRKANEGMPNYENNNFKGSLFITFDIDFPKGSLTEEDKEGLKAILKQDIKQTVYNGL</sequence>
<dbReference type="GO" id="GO:0051787">
    <property type="term" value="F:misfolded protein binding"/>
    <property type="evidence" value="ECO:0007669"/>
    <property type="project" value="TreeGrafter"/>
</dbReference>
<dbReference type="InterPro" id="IPR008971">
    <property type="entry name" value="HSP40/DnaJ_pept-bd"/>
</dbReference>
<dbReference type="InterPro" id="IPR051736">
    <property type="entry name" value="DnaJ-B11-like"/>
</dbReference>
<comment type="caution">
    <text evidence="2">The sequence shown here is derived from an EMBL/GenBank/DDBJ whole genome shotgun (WGS) entry which is preliminary data.</text>
</comment>
<name>A0AAN9AMB4_9CAEN</name>